<dbReference type="PROSITE" id="PS51257">
    <property type="entry name" value="PROKAR_LIPOPROTEIN"/>
    <property type="match status" value="1"/>
</dbReference>
<dbReference type="Pfam" id="PF18042">
    <property type="entry name" value="ORF_12_N"/>
    <property type="match status" value="1"/>
</dbReference>
<keyword evidence="1" id="KW-0732">Signal</keyword>
<reference evidence="3 4" key="1">
    <citation type="submission" date="2020-07" db="EMBL/GenBank/DDBJ databases">
        <title>Genomic Encyclopedia of Type Strains, Phase IV (KMG-IV): sequencing the most valuable type-strain genomes for metagenomic binning, comparative biology and taxonomic classification.</title>
        <authorList>
            <person name="Goeker M."/>
        </authorList>
    </citation>
    <scope>NUCLEOTIDE SEQUENCE [LARGE SCALE GENOMIC DNA]</scope>
    <source>
        <strain evidence="3 4">DSM 45533</strain>
    </source>
</reference>
<evidence type="ECO:0000313" key="4">
    <source>
        <dbReference type="Proteomes" id="UP000530928"/>
    </source>
</evidence>
<comment type="caution">
    <text evidence="3">The sequence shown here is derived from an EMBL/GenBank/DDBJ whole genome shotgun (WGS) entry which is preliminary data.</text>
</comment>
<name>A0A7W0HQ83_9ACTN</name>
<dbReference type="EMBL" id="JACDUR010000003">
    <property type="protein sequence ID" value="MBA2891640.1"/>
    <property type="molecule type" value="Genomic_DNA"/>
</dbReference>
<evidence type="ECO:0000256" key="1">
    <source>
        <dbReference type="SAM" id="SignalP"/>
    </source>
</evidence>
<dbReference type="RefSeq" id="WP_181610417.1">
    <property type="nucleotide sequence ID" value="NZ_BAABAM010000002.1"/>
</dbReference>
<evidence type="ECO:0000259" key="2">
    <source>
        <dbReference type="Pfam" id="PF18042"/>
    </source>
</evidence>
<proteinExistence type="predicted"/>
<feature type="domain" description="ORF 12 gene product N-terminal" evidence="2">
    <location>
        <begin position="29"/>
        <end position="118"/>
    </location>
</feature>
<dbReference type="AlphaFoldDB" id="A0A7W0HQ83"/>
<feature type="chain" id="PRO_5031482776" description="ORF 12 gene product N-terminal domain-containing protein" evidence="1">
    <location>
        <begin position="24"/>
        <end position="126"/>
    </location>
</feature>
<evidence type="ECO:0000313" key="3">
    <source>
        <dbReference type="EMBL" id="MBA2891640.1"/>
    </source>
</evidence>
<protein>
    <recommendedName>
        <fullName evidence="2">ORF 12 gene product N-terminal domain-containing protein</fullName>
    </recommendedName>
</protein>
<feature type="signal peptide" evidence="1">
    <location>
        <begin position="1"/>
        <end position="23"/>
    </location>
</feature>
<dbReference type="InterPro" id="IPR040846">
    <property type="entry name" value="ORF_12_N"/>
</dbReference>
<gene>
    <name evidence="3" type="ORF">HNR30_002981</name>
</gene>
<dbReference type="Gene3D" id="3.10.450.280">
    <property type="match status" value="1"/>
</dbReference>
<keyword evidence="4" id="KW-1185">Reference proteome</keyword>
<sequence>MRVRSRLVVLAGLLLALVGCAEAKPDVVIPDSAVGRQLQWYLDAVNRTPLPESELAEHLSKDFLQDVPPKEFNEIAATLAGLRVDELTEVEPEALVARVSIPAQVYKAEISVDDQGKIGFLLITPQ</sequence>
<organism evidence="3 4">
    <name type="scientific">Nonomuraea soli</name>
    <dbReference type="NCBI Taxonomy" id="1032476"/>
    <lineage>
        <taxon>Bacteria</taxon>
        <taxon>Bacillati</taxon>
        <taxon>Actinomycetota</taxon>
        <taxon>Actinomycetes</taxon>
        <taxon>Streptosporangiales</taxon>
        <taxon>Streptosporangiaceae</taxon>
        <taxon>Nonomuraea</taxon>
    </lineage>
</organism>
<dbReference type="Proteomes" id="UP000530928">
    <property type="component" value="Unassembled WGS sequence"/>
</dbReference>
<accession>A0A7W0HQ83</accession>